<evidence type="ECO:0008006" key="3">
    <source>
        <dbReference type="Google" id="ProtNLM"/>
    </source>
</evidence>
<dbReference type="InterPro" id="IPR002829">
    <property type="entry name" value="DUF116"/>
</dbReference>
<protein>
    <recommendedName>
        <fullName evidence="3">DUF116 domain-containing protein</fullName>
    </recommendedName>
</protein>
<dbReference type="EMBL" id="FMXB01000004">
    <property type="protein sequence ID" value="SDA46105.1"/>
    <property type="molecule type" value="Genomic_DNA"/>
</dbReference>
<evidence type="ECO:0000313" key="1">
    <source>
        <dbReference type="EMBL" id="SDA46105.1"/>
    </source>
</evidence>
<dbReference type="Pfam" id="PF01976">
    <property type="entry name" value="DUF116"/>
    <property type="match status" value="1"/>
</dbReference>
<evidence type="ECO:0000313" key="2">
    <source>
        <dbReference type="Proteomes" id="UP000323439"/>
    </source>
</evidence>
<reference evidence="1 2" key="1">
    <citation type="submission" date="2016-10" db="EMBL/GenBank/DDBJ databases">
        <authorList>
            <person name="Varghese N."/>
            <person name="Submissions S."/>
        </authorList>
    </citation>
    <scope>NUCLEOTIDE SEQUENCE [LARGE SCALE GENOMIC DNA]</scope>
    <source>
        <strain evidence="1 2">DSM 16643</strain>
    </source>
</reference>
<organism evidence="1 2">
    <name type="scientific">Methanobrevibacter millerae</name>
    <dbReference type="NCBI Taxonomy" id="230361"/>
    <lineage>
        <taxon>Archaea</taxon>
        <taxon>Methanobacteriati</taxon>
        <taxon>Methanobacteriota</taxon>
        <taxon>Methanomada group</taxon>
        <taxon>Methanobacteria</taxon>
        <taxon>Methanobacteriales</taxon>
        <taxon>Methanobacteriaceae</taxon>
        <taxon>Methanobrevibacter</taxon>
    </lineage>
</organism>
<sequence length="341" mass="39690">MDELTFPYELNGEYYAKVSDFADEFLDYTEKFNFKSDEESLEALCIGVYWYLYGTTALDLNSNIHHALANLAEYRRAFPEDKIFIDELRGKLLTKFLFRPFQKNDEELTSQNLDMLINFLEATGDYMDQIPHFRNFSHDLGDCLELTKWFCRTSGKYLGEYTSNLDEYLKNNGSSHLMEEDVIFYHGHELEYHLNMLGAEIMNRMYRPDYVKRQRKAILLPSCMNSNNKNCRAKEDRLGDVCTFCNPKCNVYKITKDYPDCEVYIISHESTAFKGARKEDKDELGIVGITCVLNLISGGWKASNLSIPPQCILLDHVACKSHWLKEDIYGKINDSELKKKI</sequence>
<dbReference type="AlphaFoldDB" id="A0A1G5VM14"/>
<name>A0A1G5VM14_9EURY</name>
<keyword evidence="2" id="KW-1185">Reference proteome</keyword>
<dbReference type="Proteomes" id="UP000323439">
    <property type="component" value="Unassembled WGS sequence"/>
</dbReference>
<proteinExistence type="predicted"/>
<accession>A0A1G5VM14</accession>
<gene>
    <name evidence="1" type="ORF">SAMN02910315_00684</name>
</gene>
<dbReference type="RefSeq" id="WP_223165993.1">
    <property type="nucleotide sequence ID" value="NZ_FMXB01000004.1"/>
</dbReference>